<keyword evidence="2" id="KW-1185">Reference proteome</keyword>
<protein>
    <submittedName>
        <fullName evidence="1">Uncharacterized protein</fullName>
    </submittedName>
</protein>
<evidence type="ECO:0000313" key="2">
    <source>
        <dbReference type="Proteomes" id="UP000584642"/>
    </source>
</evidence>
<reference evidence="1 2" key="1">
    <citation type="submission" date="2020-05" db="EMBL/GenBank/DDBJ databases">
        <title>Azospirillum oleiclasticum sp. nov, a nitrogen-fixing and heavy crude oil-emulsifying bacterium isolated from the crude oil of Yumen Oilfield.</title>
        <authorList>
            <person name="Wu D."/>
            <person name="Cai M."/>
            <person name="Zhang X."/>
        </authorList>
    </citation>
    <scope>NUCLEOTIDE SEQUENCE [LARGE SCALE GENOMIC DNA]</scope>
    <source>
        <strain evidence="1 2">ROY-1-1-2</strain>
    </source>
</reference>
<sequence length="66" mass="7258">MRHDGTGAMPSYVARYDFDGWMVIDAALRDGQPVQEALRRGLSFAEAELSAAFFSCVGVRHPANKN</sequence>
<dbReference type="RefSeq" id="WP_180280337.1">
    <property type="nucleotide sequence ID" value="NZ_JABFDB010000001.1"/>
</dbReference>
<gene>
    <name evidence="1" type="ORF">HND93_02715</name>
</gene>
<organism evidence="1 2">
    <name type="scientific">Azospirillum oleiclasticum</name>
    <dbReference type="NCBI Taxonomy" id="2735135"/>
    <lineage>
        <taxon>Bacteria</taxon>
        <taxon>Pseudomonadati</taxon>
        <taxon>Pseudomonadota</taxon>
        <taxon>Alphaproteobacteria</taxon>
        <taxon>Rhodospirillales</taxon>
        <taxon>Azospirillaceae</taxon>
        <taxon>Azospirillum</taxon>
    </lineage>
</organism>
<comment type="caution">
    <text evidence="1">The sequence shown here is derived from an EMBL/GenBank/DDBJ whole genome shotgun (WGS) entry which is preliminary data.</text>
</comment>
<accession>A0ABX2T445</accession>
<dbReference type="EMBL" id="JABFDB010000001">
    <property type="protein sequence ID" value="NYZ18610.1"/>
    <property type="molecule type" value="Genomic_DNA"/>
</dbReference>
<name>A0ABX2T445_9PROT</name>
<proteinExistence type="predicted"/>
<evidence type="ECO:0000313" key="1">
    <source>
        <dbReference type="EMBL" id="NYZ18610.1"/>
    </source>
</evidence>
<dbReference type="Proteomes" id="UP000584642">
    <property type="component" value="Unassembled WGS sequence"/>
</dbReference>